<dbReference type="GeneID" id="59345751"/>
<keyword evidence="2" id="KW-1185">Reference proteome</keyword>
<proteinExistence type="predicted"/>
<protein>
    <submittedName>
        <fullName evidence="1">Uncharacterized protein</fullName>
    </submittedName>
</protein>
<dbReference type="AlphaFoldDB" id="A0A8H6W3E9"/>
<dbReference type="EMBL" id="JACAZF010000005">
    <property type="protein sequence ID" value="KAF7304184.1"/>
    <property type="molecule type" value="Genomic_DNA"/>
</dbReference>
<dbReference type="OrthoDB" id="3050497at2759"/>
<evidence type="ECO:0000313" key="1">
    <source>
        <dbReference type="EMBL" id="KAF7304184.1"/>
    </source>
</evidence>
<gene>
    <name evidence="1" type="ORF">MIND_00650500</name>
</gene>
<sequence>MTLSRTTTIPSIHSWWSDSNPTGATLNLHAAAKPLMRFMYERQALKLIHTKGTEELTQTMFVEYLSYLIVPYLSDFTKSRIFGEIWAKISTAKSHLSMCNPIKLDI</sequence>
<dbReference type="Proteomes" id="UP000636479">
    <property type="component" value="Unassembled WGS sequence"/>
</dbReference>
<accession>A0A8H6W3E9</accession>
<organism evidence="1 2">
    <name type="scientific">Mycena indigotica</name>
    <dbReference type="NCBI Taxonomy" id="2126181"/>
    <lineage>
        <taxon>Eukaryota</taxon>
        <taxon>Fungi</taxon>
        <taxon>Dikarya</taxon>
        <taxon>Basidiomycota</taxon>
        <taxon>Agaricomycotina</taxon>
        <taxon>Agaricomycetes</taxon>
        <taxon>Agaricomycetidae</taxon>
        <taxon>Agaricales</taxon>
        <taxon>Marasmiineae</taxon>
        <taxon>Mycenaceae</taxon>
        <taxon>Mycena</taxon>
    </lineage>
</organism>
<evidence type="ECO:0000313" key="2">
    <source>
        <dbReference type="Proteomes" id="UP000636479"/>
    </source>
</evidence>
<dbReference type="RefSeq" id="XP_037221156.1">
    <property type="nucleotide sequence ID" value="XM_037363235.1"/>
</dbReference>
<comment type="caution">
    <text evidence="1">The sequence shown here is derived from an EMBL/GenBank/DDBJ whole genome shotgun (WGS) entry which is preliminary data.</text>
</comment>
<reference evidence="1" key="1">
    <citation type="submission" date="2020-05" db="EMBL/GenBank/DDBJ databases">
        <title>Mycena genomes resolve the evolution of fungal bioluminescence.</title>
        <authorList>
            <person name="Tsai I.J."/>
        </authorList>
    </citation>
    <scope>NUCLEOTIDE SEQUENCE</scope>
    <source>
        <strain evidence="1">171206Taipei</strain>
    </source>
</reference>
<name>A0A8H6W3E9_9AGAR</name>